<proteinExistence type="predicted"/>
<dbReference type="InterPro" id="IPR050319">
    <property type="entry name" value="ABC_transp_ATP-bind"/>
</dbReference>
<dbReference type="GO" id="GO:0016887">
    <property type="term" value="F:ATP hydrolysis activity"/>
    <property type="evidence" value="ECO:0007669"/>
    <property type="project" value="InterPro"/>
</dbReference>
<sequence>MSEKKVLVKVDNLVKYFPIRAGVFKRVVAWVRAVDDISFEIYEGETVGLVGESGCGKTTAGMTLLRLYEPTSGRIIVDGKDTTYYFMPRYKAKKYLKKMYIEKFKKEDPSKFTGIDKEYYEIYDELGESGFYSKLLDNITEKRRDFRRTMQIVFQDPYSSLNPRIRVKTIVSEGPVLHGLIKKSEVVDKVKEVLEEVGIHGEHMYRFPHQFSGGQRQRIGIARALLMNPKLIVADEAVAALDVSIRSQVINLMLELQKKHNLTYLFISHDLSVIKYISDRVVVMYLGKIVENASKKELFDNPLHPYTKALMSAIPVPNPEYKKKRIILTGDVPSPVNPPSGCRFHPRCPVAKEICAKEEPQLKEVSPGHFVACHFPGSLK</sequence>
<protein>
    <submittedName>
        <fullName evidence="5">Peptide/nickel transport system ATP-binding protein</fullName>
    </submittedName>
</protein>
<dbReference type="SUPFAM" id="SSF52540">
    <property type="entry name" value="P-loop containing nucleoside triphosphate hydrolases"/>
    <property type="match status" value="1"/>
</dbReference>
<dbReference type="GO" id="GO:0005524">
    <property type="term" value="F:ATP binding"/>
    <property type="evidence" value="ECO:0007669"/>
    <property type="project" value="UniProtKB-KW"/>
</dbReference>
<gene>
    <name evidence="5" type="ORF">HNP65_001547</name>
</gene>
<feature type="domain" description="ABC transporter" evidence="4">
    <location>
        <begin position="8"/>
        <end position="311"/>
    </location>
</feature>
<dbReference type="Gene3D" id="3.40.50.300">
    <property type="entry name" value="P-loop containing nucleotide triphosphate hydrolases"/>
    <property type="match status" value="1"/>
</dbReference>
<dbReference type="GO" id="GO:0015833">
    <property type="term" value="P:peptide transport"/>
    <property type="evidence" value="ECO:0007669"/>
    <property type="project" value="InterPro"/>
</dbReference>
<comment type="caution">
    <text evidence="5">The sequence shown here is derived from an EMBL/GenBank/DDBJ whole genome shotgun (WGS) entry which is preliminary data.</text>
</comment>
<dbReference type="InterPro" id="IPR003439">
    <property type="entry name" value="ABC_transporter-like_ATP-bd"/>
</dbReference>
<keyword evidence="3 5" id="KW-0067">ATP-binding</keyword>
<dbReference type="PROSITE" id="PS50893">
    <property type="entry name" value="ABC_TRANSPORTER_2"/>
    <property type="match status" value="1"/>
</dbReference>
<dbReference type="PANTHER" id="PTHR43776">
    <property type="entry name" value="TRANSPORT ATP-BINDING PROTEIN"/>
    <property type="match status" value="1"/>
</dbReference>
<dbReference type="InterPro" id="IPR017871">
    <property type="entry name" value="ABC_transporter-like_CS"/>
</dbReference>
<dbReference type="SMART" id="SM00382">
    <property type="entry name" value="AAA"/>
    <property type="match status" value="1"/>
</dbReference>
<dbReference type="PROSITE" id="PS00211">
    <property type="entry name" value="ABC_TRANSPORTER_1"/>
    <property type="match status" value="1"/>
</dbReference>
<reference evidence="5 6" key="1">
    <citation type="submission" date="2020-08" db="EMBL/GenBank/DDBJ databases">
        <title>Genomic Encyclopedia of Type Strains, Phase IV (KMG-IV): sequencing the most valuable type-strain genomes for metagenomic binning, comparative biology and taxonomic classification.</title>
        <authorList>
            <person name="Goeker M."/>
        </authorList>
    </citation>
    <scope>NUCLEOTIDE SEQUENCE [LARGE SCALE GENOMIC DNA]</scope>
    <source>
        <strain evidence="5 6">DSM 13481</strain>
    </source>
</reference>
<dbReference type="Pfam" id="PF08352">
    <property type="entry name" value="oligo_HPY"/>
    <property type="match status" value="1"/>
</dbReference>
<dbReference type="PANTHER" id="PTHR43776:SF8">
    <property type="entry name" value="ABC TRANSPORTER, ATP-BINDING PROTEIN"/>
    <property type="match status" value="1"/>
</dbReference>
<dbReference type="GO" id="GO:0055085">
    <property type="term" value="P:transmembrane transport"/>
    <property type="evidence" value="ECO:0007669"/>
    <property type="project" value="UniProtKB-ARBA"/>
</dbReference>
<keyword evidence="6" id="KW-1185">Reference proteome</keyword>
<dbReference type="EMBL" id="JACHEX010000004">
    <property type="protein sequence ID" value="MBB6063084.1"/>
    <property type="molecule type" value="Genomic_DNA"/>
</dbReference>
<evidence type="ECO:0000313" key="5">
    <source>
        <dbReference type="EMBL" id="MBB6063084.1"/>
    </source>
</evidence>
<dbReference type="CDD" id="cd03257">
    <property type="entry name" value="ABC_NikE_OppD_transporters"/>
    <property type="match status" value="1"/>
</dbReference>
<organism evidence="5 6">
    <name type="scientific">Thermosipho japonicus</name>
    <dbReference type="NCBI Taxonomy" id="90323"/>
    <lineage>
        <taxon>Bacteria</taxon>
        <taxon>Thermotogati</taxon>
        <taxon>Thermotogota</taxon>
        <taxon>Thermotogae</taxon>
        <taxon>Thermotogales</taxon>
        <taxon>Fervidobacteriaceae</taxon>
        <taxon>Thermosipho</taxon>
    </lineage>
</organism>
<evidence type="ECO:0000256" key="2">
    <source>
        <dbReference type="ARBA" id="ARBA00022741"/>
    </source>
</evidence>
<dbReference type="Proteomes" id="UP000555828">
    <property type="component" value="Unassembled WGS sequence"/>
</dbReference>
<dbReference type="Pfam" id="PF00005">
    <property type="entry name" value="ABC_tran"/>
    <property type="match status" value="2"/>
</dbReference>
<dbReference type="AlphaFoldDB" id="A0A841GPE8"/>
<accession>A0A841GPE8</accession>
<evidence type="ECO:0000256" key="1">
    <source>
        <dbReference type="ARBA" id="ARBA00022448"/>
    </source>
</evidence>
<keyword evidence="1" id="KW-0813">Transport</keyword>
<dbReference type="InterPro" id="IPR003593">
    <property type="entry name" value="AAA+_ATPase"/>
</dbReference>
<dbReference type="NCBIfam" id="TIGR01727">
    <property type="entry name" value="oligo_HPY"/>
    <property type="match status" value="1"/>
</dbReference>
<dbReference type="RefSeq" id="WP_184619684.1">
    <property type="nucleotide sequence ID" value="NZ_JACHEX010000004.1"/>
</dbReference>
<keyword evidence="2" id="KW-0547">Nucleotide-binding</keyword>
<evidence type="ECO:0000256" key="3">
    <source>
        <dbReference type="ARBA" id="ARBA00022840"/>
    </source>
</evidence>
<evidence type="ECO:0000313" key="6">
    <source>
        <dbReference type="Proteomes" id="UP000555828"/>
    </source>
</evidence>
<dbReference type="InterPro" id="IPR013563">
    <property type="entry name" value="Oligopep_ABC_C"/>
</dbReference>
<name>A0A841GPE8_9BACT</name>
<dbReference type="InterPro" id="IPR027417">
    <property type="entry name" value="P-loop_NTPase"/>
</dbReference>
<evidence type="ECO:0000259" key="4">
    <source>
        <dbReference type="PROSITE" id="PS50893"/>
    </source>
</evidence>